<dbReference type="Gene3D" id="2.60.40.10">
    <property type="entry name" value="Immunoglobulins"/>
    <property type="match status" value="1"/>
</dbReference>
<dbReference type="InterPro" id="IPR013783">
    <property type="entry name" value="Ig-like_fold"/>
</dbReference>
<dbReference type="PROSITE" id="PS50853">
    <property type="entry name" value="FN3"/>
    <property type="match status" value="1"/>
</dbReference>
<feature type="domain" description="Fibronectin type-III" evidence="1">
    <location>
        <begin position="611"/>
        <end position="707"/>
    </location>
</feature>
<protein>
    <submittedName>
        <fullName evidence="2">Leucine-rich repeat domain-containing protein</fullName>
    </submittedName>
</protein>
<sequence length="707" mass="77871">MKKTAEKGKKIVFGVLLVLACILIPQKMTNAAGNTVPTAVDNLTVSLRNKVNMAVTDNGYMRVAYDGSKVRVEYYDTQFNLQRKGSLDLELPIWGGFYAGQDAYYLAEAQNNTEQSDTKEVIRVIKYDKNWRRLGAASITGDPELFGGEVRYPFDYGCVEMAESGNNLYLVTGHEGYVDAGVGQGHQGYLMVQIDKTTLKGSIVDCNLGHSFAQYIKSDGAQLYVLEQSEGGRCTELSKYDTASMKKQSLSVLEYGGFRTDAWAIACYASVDDLAVSSSNVLSVGTSIDQSQYDNVTSDMPHNLYLTITPKNNFTEDAATVRWLTDFTGDGASFLGVKLTKINDNRFMLSWEETGKTQKITNNDPLSVSILHYVFLDGNGETVSREFTAPAPISDCHPIVNGSKIVYSASSSNTVAFYSIDANSGAFQKKVYRIAGENAVWSLANGVLTISGIGAIDIDKEAHYRYPVSSTARSYSYSSADNSWKDIRECVTKIVIEKGITSIPEEAFYYFSNLKEAEIKEGLKSIEKKAFYACKNLRKITIPASVTEIGEECLATGYYWVGSEEPVVDAKIYAPKGSYAIKYAKQNNIAYTETKAAASGNNSGNTSANITRKKVTVTALTSSKAGTIKLKWKKLSGADGYEIQYARNAKFTKNKKKVTVKKAAATSKTIKKLKKKSRYYVRIRAYKKANGKTAYSKWSAKKSVKCK</sequence>
<comment type="caution">
    <text evidence="2">The sequence shown here is derived from an EMBL/GenBank/DDBJ whole genome shotgun (WGS) entry which is preliminary data.</text>
</comment>
<evidence type="ECO:0000313" key="3">
    <source>
        <dbReference type="Proteomes" id="UP000821846"/>
    </source>
</evidence>
<organism evidence="2 3">
    <name type="scientific">Faecalicatena fissicatena</name>
    <dbReference type="NCBI Taxonomy" id="290055"/>
    <lineage>
        <taxon>Bacteria</taxon>
        <taxon>Bacillati</taxon>
        <taxon>Bacillota</taxon>
        <taxon>Clostridia</taxon>
        <taxon>Lachnospirales</taxon>
        <taxon>Lachnospiraceae</taxon>
        <taxon>Faecalicatena</taxon>
    </lineage>
</organism>
<proteinExistence type="predicted"/>
<dbReference type="Pfam" id="PF13306">
    <property type="entry name" value="LRR_5"/>
    <property type="match status" value="1"/>
</dbReference>
<keyword evidence="3" id="KW-1185">Reference proteome</keyword>
<gene>
    <name evidence="2" type="ORF">HFM93_08865</name>
</gene>
<dbReference type="Pfam" id="PF00041">
    <property type="entry name" value="fn3"/>
    <property type="match status" value="1"/>
</dbReference>
<dbReference type="PROSITE" id="PS51257">
    <property type="entry name" value="PROKAR_LIPOPROTEIN"/>
    <property type="match status" value="1"/>
</dbReference>
<evidence type="ECO:0000259" key="1">
    <source>
        <dbReference type="PROSITE" id="PS50853"/>
    </source>
</evidence>
<dbReference type="RefSeq" id="WP_173866448.1">
    <property type="nucleotide sequence ID" value="NZ_JAAWUU010000029.1"/>
</dbReference>
<accession>A0ABX2GXS3</accession>
<name>A0ABX2GXS3_9FIRM</name>
<dbReference type="SUPFAM" id="SSF49265">
    <property type="entry name" value="Fibronectin type III"/>
    <property type="match status" value="1"/>
</dbReference>
<reference evidence="2 3" key="1">
    <citation type="journal article" date="2020" name="Cell Host Microbe">
        <title>Functional and Genomic Variation between Human-Derived Isolates of Lachnospiraceae Reveals Inter- and Intra-Species Diversity.</title>
        <authorList>
            <person name="Sorbara M.T."/>
            <person name="Littmann E.R."/>
            <person name="Fontana E."/>
            <person name="Moody T.U."/>
            <person name="Kohout C.E."/>
            <person name="Gjonbalaj M."/>
            <person name="Eaton V."/>
            <person name="Seok R."/>
            <person name="Leiner I.M."/>
            <person name="Pamer E.G."/>
        </authorList>
    </citation>
    <scope>NUCLEOTIDE SEQUENCE [LARGE SCALE GENOMIC DNA]</scope>
    <source>
        <strain evidence="2 3">MSK.14.16</strain>
    </source>
</reference>
<dbReference type="Proteomes" id="UP000821846">
    <property type="component" value="Unassembled WGS sequence"/>
</dbReference>
<dbReference type="Gene3D" id="3.80.10.10">
    <property type="entry name" value="Ribonuclease Inhibitor"/>
    <property type="match status" value="1"/>
</dbReference>
<dbReference type="InterPro" id="IPR036116">
    <property type="entry name" value="FN3_sf"/>
</dbReference>
<dbReference type="InterPro" id="IPR026906">
    <property type="entry name" value="LRR_5"/>
</dbReference>
<dbReference type="EMBL" id="JAAWUZ010000029">
    <property type="protein sequence ID" value="NSG30385.1"/>
    <property type="molecule type" value="Genomic_DNA"/>
</dbReference>
<dbReference type="InterPro" id="IPR003961">
    <property type="entry name" value="FN3_dom"/>
</dbReference>
<dbReference type="InterPro" id="IPR032675">
    <property type="entry name" value="LRR_dom_sf"/>
</dbReference>
<evidence type="ECO:0000313" key="2">
    <source>
        <dbReference type="EMBL" id="NSG30385.1"/>
    </source>
</evidence>